<evidence type="ECO:0008006" key="3">
    <source>
        <dbReference type="Google" id="ProtNLM"/>
    </source>
</evidence>
<dbReference type="AlphaFoldDB" id="A0AAU7JGK4"/>
<dbReference type="EMBL" id="CP157484">
    <property type="protein sequence ID" value="XBO39275.1"/>
    <property type="molecule type" value="Genomic_DNA"/>
</dbReference>
<accession>A0AAU7JGK4</accession>
<evidence type="ECO:0000313" key="2">
    <source>
        <dbReference type="EMBL" id="XBO39275.1"/>
    </source>
</evidence>
<organism evidence="2">
    <name type="scientific">Alsobacter sp. KACC 23698</name>
    <dbReference type="NCBI Taxonomy" id="3149229"/>
    <lineage>
        <taxon>Bacteria</taxon>
        <taxon>Pseudomonadati</taxon>
        <taxon>Pseudomonadota</taxon>
        <taxon>Alphaproteobacteria</taxon>
        <taxon>Hyphomicrobiales</taxon>
        <taxon>Alsobacteraceae</taxon>
        <taxon>Alsobacter</taxon>
    </lineage>
</organism>
<gene>
    <name evidence="2" type="ORF">ABEG18_00355</name>
</gene>
<feature type="signal peptide" evidence="1">
    <location>
        <begin position="1"/>
        <end position="20"/>
    </location>
</feature>
<keyword evidence="1" id="KW-0732">Signal</keyword>
<dbReference type="RefSeq" id="WP_406856116.1">
    <property type="nucleotide sequence ID" value="NZ_CP157484.1"/>
</dbReference>
<proteinExistence type="predicted"/>
<feature type="chain" id="PRO_5043448019" description="DUF2380 domain-containing protein" evidence="1">
    <location>
        <begin position="21"/>
        <end position="184"/>
    </location>
</feature>
<sequence>MLARTLVFAAALCGALPAFAQHAHHAPMAGMPTNAAEPREPGQAAFAAIQEIVAILEADPRTDWTKVDIEALRRHLVDMDNVTLRAQVAVEAVDGGARFVVTGEGEVVASIRRMVSAHAAAMDGVGGWRMQAEERPGGVALAVTAARPAEVAKIRGLGFIGVMTRGMHHQEHHLMLARGADPHR</sequence>
<name>A0AAU7JGK4_9HYPH</name>
<evidence type="ECO:0000256" key="1">
    <source>
        <dbReference type="SAM" id="SignalP"/>
    </source>
</evidence>
<reference evidence="2" key="1">
    <citation type="submission" date="2024-05" db="EMBL/GenBank/DDBJ databases">
        <authorList>
            <person name="Kim S."/>
            <person name="Heo J."/>
            <person name="Choi H."/>
            <person name="Choi Y."/>
            <person name="Kwon S.-W."/>
            <person name="Kim Y."/>
        </authorList>
    </citation>
    <scope>NUCLEOTIDE SEQUENCE</scope>
    <source>
        <strain evidence="2">KACC 23698</strain>
    </source>
</reference>
<protein>
    <recommendedName>
        <fullName evidence="3">DUF2380 domain-containing protein</fullName>
    </recommendedName>
</protein>